<dbReference type="OrthoDB" id="195541at2"/>
<keyword evidence="3" id="KW-1185">Reference proteome</keyword>
<dbReference type="Pfam" id="PF05708">
    <property type="entry name" value="Peptidase_C92"/>
    <property type="match status" value="1"/>
</dbReference>
<comment type="caution">
    <text evidence="2">The sequence shown here is derived from an EMBL/GenBank/DDBJ whole genome shotgun (WGS) entry which is preliminary data.</text>
</comment>
<protein>
    <submittedName>
        <fullName evidence="2">Uncharacterized protein</fullName>
    </submittedName>
</protein>
<dbReference type="RefSeq" id="WP_158463860.1">
    <property type="nucleotide sequence ID" value="NZ_VZAD01000072.1"/>
</dbReference>
<name>A0A6A7WCM8_9BACT</name>
<dbReference type="AlphaFoldDB" id="A0A6A7WCM8"/>
<dbReference type="Proteomes" id="UP000384372">
    <property type="component" value="Unassembled WGS sequence"/>
</dbReference>
<dbReference type="InterPro" id="IPR024453">
    <property type="entry name" value="Peptidase_C92"/>
</dbReference>
<feature type="transmembrane region" description="Helical" evidence="1">
    <location>
        <begin position="7"/>
        <end position="29"/>
    </location>
</feature>
<dbReference type="Gene3D" id="3.90.1720.10">
    <property type="entry name" value="endopeptidase domain like (from Nostoc punctiforme)"/>
    <property type="match status" value="1"/>
</dbReference>
<gene>
    <name evidence="2" type="ORF">F7D20_09685</name>
</gene>
<accession>A0A6A7WCM8</accession>
<keyword evidence="1" id="KW-1133">Transmembrane helix</keyword>
<organism evidence="2 3">
    <name type="scientific">Segatella copri</name>
    <dbReference type="NCBI Taxonomy" id="165179"/>
    <lineage>
        <taxon>Bacteria</taxon>
        <taxon>Pseudomonadati</taxon>
        <taxon>Bacteroidota</taxon>
        <taxon>Bacteroidia</taxon>
        <taxon>Bacteroidales</taxon>
        <taxon>Prevotellaceae</taxon>
        <taxon>Segatella</taxon>
    </lineage>
</organism>
<sequence>MIKSKRRFYYLIGCGSTLFFLAIAVWIGICLLNRPPYLMPDTTRFETGDIFFSVGDSWESVAVRALSGTRSLEVADSTPSHCGIVIRYDDGVKLVHASTVAKKIVMETTEEYLRNNGSYCIYTRKAPCRVDTLAIRKTVEALVSKGVPFDFKFDHTTPDALYCTEMVVSVFEANNYFCFSKLRKHSYMYPVDLLTLIALQEESSKKH</sequence>
<dbReference type="SUPFAM" id="SSF54001">
    <property type="entry name" value="Cysteine proteinases"/>
    <property type="match status" value="1"/>
</dbReference>
<dbReference type="InterPro" id="IPR038765">
    <property type="entry name" value="Papain-like_cys_pep_sf"/>
</dbReference>
<proteinExistence type="predicted"/>
<keyword evidence="1" id="KW-0812">Transmembrane</keyword>
<reference evidence="2 3" key="1">
    <citation type="submission" date="2019-09" db="EMBL/GenBank/DDBJ databases">
        <title>Distinct polysaccharide growth profiles of human intestinal Prevotella copri isolates.</title>
        <authorList>
            <person name="Fehlner-Peach H."/>
            <person name="Magnabosco C."/>
            <person name="Raghavan V."/>
            <person name="Scher J.U."/>
            <person name="Tett A."/>
            <person name="Cox L.M."/>
            <person name="Gottsegen C."/>
            <person name="Watters A."/>
            <person name="Wiltshire- Gordon J.D."/>
            <person name="Segata N."/>
            <person name="Bonneau R."/>
            <person name="Littman D.R."/>
        </authorList>
    </citation>
    <scope>NUCLEOTIDE SEQUENCE [LARGE SCALE GENOMIC DNA]</scope>
    <source>
        <strain evidence="3">iAQ1173</strain>
    </source>
</reference>
<keyword evidence="1" id="KW-0472">Membrane</keyword>
<evidence type="ECO:0000313" key="3">
    <source>
        <dbReference type="Proteomes" id="UP000384372"/>
    </source>
</evidence>
<evidence type="ECO:0000313" key="2">
    <source>
        <dbReference type="EMBL" id="MQP12220.1"/>
    </source>
</evidence>
<dbReference type="EMBL" id="VZAD01000072">
    <property type="protein sequence ID" value="MQP12220.1"/>
    <property type="molecule type" value="Genomic_DNA"/>
</dbReference>
<evidence type="ECO:0000256" key="1">
    <source>
        <dbReference type="SAM" id="Phobius"/>
    </source>
</evidence>